<dbReference type="InterPro" id="IPR002941">
    <property type="entry name" value="DNA_methylase_N4/N6"/>
</dbReference>
<dbReference type="InterPro" id="IPR001091">
    <property type="entry name" value="RM_Methyltransferase"/>
</dbReference>
<dbReference type="PRINTS" id="PR00508">
    <property type="entry name" value="S21N4MTFRASE"/>
</dbReference>
<evidence type="ECO:0000313" key="6">
    <source>
        <dbReference type="EMBL" id="DAF61384.1"/>
    </source>
</evidence>
<evidence type="ECO:0000256" key="3">
    <source>
        <dbReference type="ARBA" id="ARBA00022679"/>
    </source>
</evidence>
<dbReference type="GO" id="GO:0003677">
    <property type="term" value="F:DNA binding"/>
    <property type="evidence" value="ECO:0007669"/>
    <property type="project" value="InterPro"/>
</dbReference>
<dbReference type="EMBL" id="BK032810">
    <property type="protein sequence ID" value="DAF61384.1"/>
    <property type="molecule type" value="Genomic_DNA"/>
</dbReference>
<feature type="region of interest" description="Disordered" evidence="4">
    <location>
        <begin position="138"/>
        <end position="163"/>
    </location>
</feature>
<dbReference type="PIRSF" id="PIRSF036758">
    <property type="entry name" value="Aden_M_ParB"/>
    <property type="match status" value="1"/>
</dbReference>
<dbReference type="PROSITE" id="PS00092">
    <property type="entry name" value="N6_MTASE"/>
    <property type="match status" value="1"/>
</dbReference>
<dbReference type="GO" id="GO:0032259">
    <property type="term" value="P:methylation"/>
    <property type="evidence" value="ECO:0007669"/>
    <property type="project" value="UniProtKB-KW"/>
</dbReference>
<dbReference type="SUPFAM" id="SSF53335">
    <property type="entry name" value="S-adenosyl-L-methionine-dependent methyltransferases"/>
    <property type="match status" value="1"/>
</dbReference>
<proteinExistence type="inferred from homology"/>
<dbReference type="PANTHER" id="PTHR13370">
    <property type="entry name" value="RNA METHYLASE-RELATED"/>
    <property type="match status" value="1"/>
</dbReference>
<dbReference type="InterPro" id="IPR036086">
    <property type="entry name" value="ParB/Sulfiredoxin_sf"/>
</dbReference>
<dbReference type="Gene3D" id="3.90.1530.10">
    <property type="entry name" value="Conserved hypothetical protein from pyrococcus furiosus pfu- 392566-001, ParB domain"/>
    <property type="match status" value="1"/>
</dbReference>
<dbReference type="InterPro" id="IPR029063">
    <property type="entry name" value="SAM-dependent_MTases_sf"/>
</dbReference>
<dbReference type="Pfam" id="PF01555">
    <property type="entry name" value="N6_N4_Mtase"/>
    <property type="match status" value="1"/>
</dbReference>
<name>A0A8S5TE22_9CAUD</name>
<feature type="compositionally biased region" description="Acidic residues" evidence="4">
    <location>
        <begin position="138"/>
        <end position="160"/>
    </location>
</feature>
<dbReference type="PANTHER" id="PTHR13370:SF3">
    <property type="entry name" value="TRNA (GUANINE(10)-N2)-METHYLTRANSFERASE HOMOLOG"/>
    <property type="match status" value="1"/>
</dbReference>
<keyword evidence="3" id="KW-0808">Transferase</keyword>
<dbReference type="Gene3D" id="3.40.50.150">
    <property type="entry name" value="Vaccinia Virus protein VP39"/>
    <property type="match status" value="1"/>
</dbReference>
<dbReference type="InterPro" id="IPR002052">
    <property type="entry name" value="DNA_methylase_N6_adenine_CS"/>
</dbReference>
<reference evidence="6" key="1">
    <citation type="journal article" date="2021" name="Proc. Natl. Acad. Sci. U.S.A.">
        <title>A Catalog of Tens of Thousands of Viruses from Human Metagenomes Reveals Hidden Associations with Chronic Diseases.</title>
        <authorList>
            <person name="Tisza M.J."/>
            <person name="Buck C.B."/>
        </authorList>
    </citation>
    <scope>NUCLEOTIDE SEQUENCE</scope>
    <source>
        <strain evidence="6">CtNnX9</strain>
    </source>
</reference>
<keyword evidence="2 6" id="KW-0489">Methyltransferase</keyword>
<comment type="similarity">
    <text evidence="1">Belongs to the N(4)/N(6)-methyltransferase family.</text>
</comment>
<evidence type="ECO:0000256" key="1">
    <source>
        <dbReference type="ARBA" id="ARBA00006594"/>
    </source>
</evidence>
<dbReference type="GO" id="GO:0008170">
    <property type="term" value="F:N-methyltransferase activity"/>
    <property type="evidence" value="ECO:0007669"/>
    <property type="project" value="InterPro"/>
</dbReference>
<evidence type="ECO:0000259" key="5">
    <source>
        <dbReference type="SMART" id="SM00470"/>
    </source>
</evidence>
<organism evidence="6">
    <name type="scientific">Siphoviridae sp. ctNnX9</name>
    <dbReference type="NCBI Taxonomy" id="2827859"/>
    <lineage>
        <taxon>Viruses</taxon>
        <taxon>Duplodnaviria</taxon>
        <taxon>Heunggongvirae</taxon>
        <taxon>Uroviricota</taxon>
        <taxon>Caudoviricetes</taxon>
    </lineage>
</organism>
<evidence type="ECO:0000256" key="2">
    <source>
        <dbReference type="ARBA" id="ARBA00022603"/>
    </source>
</evidence>
<protein>
    <submittedName>
        <fullName evidence="6">Adenine specific DNA methyltransferase</fullName>
    </submittedName>
</protein>
<feature type="domain" description="ParB-like N-terminal" evidence="5">
    <location>
        <begin position="11"/>
        <end position="103"/>
    </location>
</feature>
<accession>A0A8S5TE22</accession>
<dbReference type="SUPFAM" id="SSF110849">
    <property type="entry name" value="ParB/Sulfiredoxin"/>
    <property type="match status" value="1"/>
</dbReference>
<evidence type="ECO:0000256" key="4">
    <source>
        <dbReference type="SAM" id="MobiDB-lite"/>
    </source>
</evidence>
<dbReference type="InterPro" id="IPR003115">
    <property type="entry name" value="ParB_N"/>
</dbReference>
<sequence>MQAKTIKISDLHLNTGQIKDVPKNPRFIKDERYEALKKSIKDDPEMLQLREIVAYDNNGELVVILGNMRYRAMKELGYKDAPVKVLPTETDAKKLRAYIQKDNIAFGDNDWDLITNEWDLEELQDFGLDTSFLDEMEANADSDDEQEAKEDNYDADENTEESTTTQLGDLFKLGNHKLLCGDATKEEYYKYLCGDSLVDLIVTDPPYNVAYEGKCKDLKQKSIENDKLKDEDFRMFIKAVYNNFCTYLKKGGAFYVWHADSNGSIFRNELKETGLLTLKQCLIWVKSQIVIGRQDYQWMHEPCLYGWKDGGSHFFTSRRDLSTIIEKLNEIDPEKASKAELQELVKTYKEAIEEEKITTSVFRENKPKRSELHPTMKPVKLIARCIRNSSRKGEIVLDTFGGSGTTLIAAEQLGRRCYMVEYSPNYVDTIIKRWEELTGEKAVKIGNINDSKKSS</sequence>
<dbReference type="SMART" id="SM00470">
    <property type="entry name" value="ParB"/>
    <property type="match status" value="1"/>
</dbReference>
<dbReference type="InterPro" id="IPR015840">
    <property type="entry name" value="DNA_MeTrfase_ParB"/>
</dbReference>
<dbReference type="Pfam" id="PF02195">
    <property type="entry name" value="ParB_N"/>
    <property type="match status" value="1"/>
</dbReference>